<dbReference type="FunFam" id="3.40.30.10:FF:000258">
    <property type="entry name" value="Glutathione S-transferase"/>
    <property type="match status" value="1"/>
</dbReference>
<dbReference type="InterPro" id="IPR036282">
    <property type="entry name" value="Glutathione-S-Trfase_C_sf"/>
</dbReference>
<comment type="similarity">
    <text evidence="3">Belongs to the GST superfamily. Sigma family.</text>
</comment>
<dbReference type="InterPro" id="IPR040079">
    <property type="entry name" value="Glutathione_S-Trfase"/>
</dbReference>
<dbReference type="SUPFAM" id="SSF52833">
    <property type="entry name" value="Thioredoxin-like"/>
    <property type="match status" value="1"/>
</dbReference>
<feature type="domain" description="GST C-terminal" evidence="7">
    <location>
        <begin position="97"/>
        <end position="232"/>
    </location>
</feature>
<dbReference type="Gene3D" id="1.20.1050.10">
    <property type="match status" value="1"/>
</dbReference>
<dbReference type="Pfam" id="PF02798">
    <property type="entry name" value="GST_N"/>
    <property type="match status" value="1"/>
</dbReference>
<proteinExistence type="inferred from homology"/>
<dbReference type="SFLD" id="SFLDG01205">
    <property type="entry name" value="AMPS.1"/>
    <property type="match status" value="1"/>
</dbReference>
<dbReference type="InterPro" id="IPR036249">
    <property type="entry name" value="Thioredoxin-like_sf"/>
</dbReference>
<evidence type="ECO:0000259" key="6">
    <source>
        <dbReference type="PROSITE" id="PS50404"/>
    </source>
</evidence>
<dbReference type="Gene3D" id="3.40.30.10">
    <property type="entry name" value="Glutaredoxin"/>
    <property type="match status" value="1"/>
</dbReference>
<evidence type="ECO:0000313" key="9">
    <source>
        <dbReference type="Proteomes" id="UP001487740"/>
    </source>
</evidence>
<dbReference type="GO" id="GO:0004364">
    <property type="term" value="F:glutathione transferase activity"/>
    <property type="evidence" value="ECO:0007669"/>
    <property type="project" value="UniProtKB-EC"/>
</dbReference>
<evidence type="ECO:0000256" key="4">
    <source>
        <dbReference type="ARBA" id="ARBA00047960"/>
    </source>
</evidence>
<keyword evidence="9" id="KW-1185">Reference proteome</keyword>
<dbReference type="AlphaFoldDB" id="A0AAW0SL11"/>
<evidence type="ECO:0000259" key="7">
    <source>
        <dbReference type="PROSITE" id="PS50405"/>
    </source>
</evidence>
<dbReference type="PROSITE" id="PS50405">
    <property type="entry name" value="GST_CTER"/>
    <property type="match status" value="1"/>
</dbReference>
<dbReference type="EMBL" id="JARAKH010000049">
    <property type="protein sequence ID" value="KAK8376048.1"/>
    <property type="molecule type" value="Genomic_DNA"/>
</dbReference>
<dbReference type="EC" id="2.5.1.18" evidence="1"/>
<comment type="caution">
    <text evidence="8">The sequence shown here is derived from an EMBL/GenBank/DDBJ whole genome shotgun (WGS) entry which is preliminary data.</text>
</comment>
<dbReference type="InterPro" id="IPR004045">
    <property type="entry name" value="Glutathione_S-Trfase_N"/>
</dbReference>
<dbReference type="PANTHER" id="PTHR11571">
    <property type="entry name" value="GLUTATHIONE S-TRANSFERASE"/>
    <property type="match status" value="1"/>
</dbReference>
<keyword evidence="2" id="KW-0808">Transferase</keyword>
<evidence type="ECO:0000256" key="3">
    <source>
        <dbReference type="ARBA" id="ARBA00038317"/>
    </source>
</evidence>
<dbReference type="PANTHER" id="PTHR11571:SF224">
    <property type="entry name" value="HEMATOPOIETIC PROSTAGLANDIN D SYNTHASE"/>
    <property type="match status" value="1"/>
</dbReference>
<dbReference type="SFLD" id="SFLDG00363">
    <property type="entry name" value="AMPS_(cytGST):_Alpha-__Mu-__Pi"/>
    <property type="match status" value="1"/>
</dbReference>
<dbReference type="SUPFAM" id="SSF47616">
    <property type="entry name" value="GST C-terminal domain-like"/>
    <property type="match status" value="1"/>
</dbReference>
<evidence type="ECO:0000256" key="2">
    <source>
        <dbReference type="ARBA" id="ARBA00022679"/>
    </source>
</evidence>
<dbReference type="InterPro" id="IPR010987">
    <property type="entry name" value="Glutathione-S-Trfase_C-like"/>
</dbReference>
<feature type="region of interest" description="Disordered" evidence="5">
    <location>
        <begin position="294"/>
        <end position="356"/>
    </location>
</feature>
<dbReference type="Pfam" id="PF14497">
    <property type="entry name" value="GST_C_3"/>
    <property type="match status" value="1"/>
</dbReference>
<gene>
    <name evidence="8" type="ORF">O3P69_008635</name>
</gene>
<accession>A0AAW0SL11</accession>
<name>A0AAW0SL11_SCYPA</name>
<dbReference type="GO" id="GO:0006749">
    <property type="term" value="P:glutathione metabolic process"/>
    <property type="evidence" value="ECO:0007669"/>
    <property type="project" value="TreeGrafter"/>
</dbReference>
<reference evidence="8 9" key="1">
    <citation type="submission" date="2023-03" db="EMBL/GenBank/DDBJ databases">
        <title>High-quality genome of Scylla paramamosain provides insights in environmental adaptation.</title>
        <authorList>
            <person name="Zhang L."/>
        </authorList>
    </citation>
    <scope>NUCLEOTIDE SEQUENCE [LARGE SCALE GENOMIC DNA]</scope>
    <source>
        <strain evidence="8">LZ_2023a</strain>
        <tissue evidence="8">Muscle</tissue>
    </source>
</reference>
<dbReference type="InterPro" id="IPR004046">
    <property type="entry name" value="GST_C"/>
</dbReference>
<dbReference type="PROSITE" id="PS50404">
    <property type="entry name" value="GST_NTER"/>
    <property type="match status" value="1"/>
</dbReference>
<dbReference type="CDD" id="cd03039">
    <property type="entry name" value="GST_N_Sigma_like"/>
    <property type="match status" value="1"/>
</dbReference>
<organism evidence="8 9">
    <name type="scientific">Scylla paramamosain</name>
    <name type="common">Mud crab</name>
    <dbReference type="NCBI Taxonomy" id="85552"/>
    <lineage>
        <taxon>Eukaryota</taxon>
        <taxon>Metazoa</taxon>
        <taxon>Ecdysozoa</taxon>
        <taxon>Arthropoda</taxon>
        <taxon>Crustacea</taxon>
        <taxon>Multicrustacea</taxon>
        <taxon>Malacostraca</taxon>
        <taxon>Eumalacostraca</taxon>
        <taxon>Eucarida</taxon>
        <taxon>Decapoda</taxon>
        <taxon>Pleocyemata</taxon>
        <taxon>Brachyura</taxon>
        <taxon>Eubrachyura</taxon>
        <taxon>Portunoidea</taxon>
        <taxon>Portunidae</taxon>
        <taxon>Portuninae</taxon>
        <taxon>Scylla</taxon>
    </lineage>
</organism>
<evidence type="ECO:0000313" key="8">
    <source>
        <dbReference type="EMBL" id="KAK8376048.1"/>
    </source>
</evidence>
<comment type="catalytic activity">
    <reaction evidence="4">
        <text>RX + glutathione = an S-substituted glutathione + a halide anion + H(+)</text>
        <dbReference type="Rhea" id="RHEA:16437"/>
        <dbReference type="ChEBI" id="CHEBI:15378"/>
        <dbReference type="ChEBI" id="CHEBI:16042"/>
        <dbReference type="ChEBI" id="CHEBI:17792"/>
        <dbReference type="ChEBI" id="CHEBI:57925"/>
        <dbReference type="ChEBI" id="CHEBI:90779"/>
        <dbReference type="EC" id="2.5.1.18"/>
    </reaction>
</comment>
<dbReference type="InterPro" id="IPR050213">
    <property type="entry name" value="GST_superfamily"/>
</dbReference>
<dbReference type="SFLD" id="SFLDS00019">
    <property type="entry name" value="Glutathione_Transferase_(cytos"/>
    <property type="match status" value="1"/>
</dbReference>
<feature type="domain" description="GST N-terminal" evidence="6">
    <location>
        <begin position="17"/>
        <end position="95"/>
    </location>
</feature>
<evidence type="ECO:0000256" key="5">
    <source>
        <dbReference type="SAM" id="MobiDB-lite"/>
    </source>
</evidence>
<evidence type="ECO:0000256" key="1">
    <source>
        <dbReference type="ARBA" id="ARBA00012452"/>
    </source>
</evidence>
<sequence length="356" mass="39691">MDVWLSGEGGACGGDMPQYKLVYLTLRGRAEPIRWILAITEQPYEDVRYSRETEWPFKKPEMPYGHVPVLFVDGKPLNQSVAICRYLGRMHGLTVDDPWEAARGDEVADSVNDLIQPAGQIAYAKLANETEKYKMLAAEFNTTTLPPTVRELDRRLEGREWFCGSKMTWVDVFTACYLSQVAVQHEGSLDAVPRLKKHVEKICKLPQIEKWVKERPDSLLRNRPQHQIAVPVKERGRHHFSAPTICSDQAAHIDRHEGCGRDPGCGRVPTCPGVGTQEGKPTLVQACPVPKTSRFPSLASHSQPPARSSATSTHHIHLSPPQSSECRAGPGGLRSLSPSDRRPKSCLKYRTVAPHP</sequence>
<protein>
    <recommendedName>
        <fullName evidence="1">glutathione transferase</fullName>
        <ecNumber evidence="1">2.5.1.18</ecNumber>
    </recommendedName>
</protein>
<feature type="compositionally biased region" description="Polar residues" evidence="5">
    <location>
        <begin position="299"/>
        <end position="313"/>
    </location>
</feature>
<dbReference type="Proteomes" id="UP001487740">
    <property type="component" value="Unassembled WGS sequence"/>
</dbReference>
<dbReference type="CDD" id="cd03192">
    <property type="entry name" value="GST_C_Sigma_like"/>
    <property type="match status" value="1"/>
</dbReference>